<dbReference type="GO" id="GO:0004222">
    <property type="term" value="F:metalloendopeptidase activity"/>
    <property type="evidence" value="ECO:0007669"/>
    <property type="project" value="InterPro"/>
</dbReference>
<dbReference type="eggNOG" id="ENOG502RV7J">
    <property type="taxonomic scope" value="Eukaryota"/>
</dbReference>
<organism evidence="3">
    <name type="scientific">Amphimedon queenslandica</name>
    <name type="common">Sponge</name>
    <dbReference type="NCBI Taxonomy" id="400682"/>
    <lineage>
        <taxon>Eukaryota</taxon>
        <taxon>Metazoa</taxon>
        <taxon>Porifera</taxon>
        <taxon>Demospongiae</taxon>
        <taxon>Heteroscleromorpha</taxon>
        <taxon>Haplosclerida</taxon>
        <taxon>Niphatidae</taxon>
        <taxon>Amphimedon</taxon>
    </lineage>
</organism>
<evidence type="ECO:0000256" key="1">
    <source>
        <dbReference type="SAM" id="SignalP"/>
    </source>
</evidence>
<reference evidence="4" key="1">
    <citation type="journal article" date="2010" name="Nature">
        <title>The Amphimedon queenslandica genome and the evolution of animal complexity.</title>
        <authorList>
            <person name="Srivastava M."/>
            <person name="Simakov O."/>
            <person name="Chapman J."/>
            <person name="Fahey B."/>
            <person name="Gauthier M.E."/>
            <person name="Mitros T."/>
            <person name="Richards G.S."/>
            <person name="Conaco C."/>
            <person name="Dacre M."/>
            <person name="Hellsten U."/>
            <person name="Larroux C."/>
            <person name="Putnam N.H."/>
            <person name="Stanke M."/>
            <person name="Adamska M."/>
            <person name="Darling A."/>
            <person name="Degnan S.M."/>
            <person name="Oakley T.H."/>
            <person name="Plachetzki D.C."/>
            <person name="Zhai Y."/>
            <person name="Adamski M."/>
            <person name="Calcino A."/>
            <person name="Cummins S.F."/>
            <person name="Goodstein D.M."/>
            <person name="Harris C."/>
            <person name="Jackson D.J."/>
            <person name="Leys S.P."/>
            <person name="Shu S."/>
            <person name="Woodcroft B.J."/>
            <person name="Vervoort M."/>
            <person name="Kosik K.S."/>
            <person name="Manning G."/>
            <person name="Degnan B.M."/>
            <person name="Rokhsar D.S."/>
        </authorList>
    </citation>
    <scope>NUCLEOTIDE SEQUENCE [LARGE SCALE GENOMIC DNA]</scope>
</reference>
<feature type="signal peptide" evidence="1">
    <location>
        <begin position="1"/>
        <end position="15"/>
    </location>
</feature>
<accession>A0A1X7UNE7</accession>
<name>A0A1X7UNE7_AMPQE</name>
<feature type="chain" id="PRO_5012440220" description="Lysine-specific metallo-endopeptidase domain-containing protein" evidence="1">
    <location>
        <begin position="16"/>
        <end position="505"/>
    </location>
</feature>
<gene>
    <name evidence="3" type="primary">100634107</name>
</gene>
<feature type="domain" description="Lysine-specific metallo-endopeptidase" evidence="2">
    <location>
        <begin position="376"/>
        <end position="501"/>
    </location>
</feature>
<dbReference type="InterPro" id="IPR024079">
    <property type="entry name" value="MetalloPept_cat_dom_sf"/>
</dbReference>
<dbReference type="PANTHER" id="PTHR17571:SF34">
    <property type="entry name" value="ACROSOMAL PROTEIN SP-10"/>
    <property type="match status" value="1"/>
</dbReference>
<dbReference type="Pfam" id="PF14521">
    <property type="entry name" value="Aspzincin_M35"/>
    <property type="match status" value="1"/>
</dbReference>
<evidence type="ECO:0000259" key="2">
    <source>
        <dbReference type="SMART" id="SM01351"/>
    </source>
</evidence>
<evidence type="ECO:0000313" key="3">
    <source>
        <dbReference type="EnsemblMetazoa" id="Aqu2.1.29044_001"/>
    </source>
</evidence>
<reference evidence="3" key="2">
    <citation type="submission" date="2017-05" db="UniProtKB">
        <authorList>
            <consortium name="EnsemblMetazoa"/>
        </authorList>
    </citation>
    <scope>IDENTIFICATION</scope>
</reference>
<dbReference type="Gene3D" id="2.160.10.20">
    <property type="entry name" value="Insect antifreeze protein"/>
    <property type="match status" value="1"/>
</dbReference>
<dbReference type="InterPro" id="IPR052671">
    <property type="entry name" value="Acrosomal_SP-10-like"/>
</dbReference>
<dbReference type="OrthoDB" id="412874at2759"/>
<dbReference type="SMART" id="SM01351">
    <property type="entry name" value="Aspzincin_M35"/>
    <property type="match status" value="1"/>
</dbReference>
<dbReference type="InterPro" id="IPR029463">
    <property type="entry name" value="Lys_MEP"/>
</dbReference>
<dbReference type="EnsemblMetazoa" id="XM_019997729.1">
    <property type="protein sequence ID" value="XP_019853288.1"/>
    <property type="gene ID" value="LOC100634107"/>
</dbReference>
<proteinExistence type="predicted"/>
<dbReference type="KEGG" id="aqu:100634107"/>
<evidence type="ECO:0000313" key="4">
    <source>
        <dbReference type="Proteomes" id="UP000007879"/>
    </source>
</evidence>
<dbReference type="AlphaFoldDB" id="A0A1X7UNE7"/>
<dbReference type="InParanoid" id="A0A1X7UNE7"/>
<sequence length="505" mass="58525">MKAFILVSLITCAFANWPISVDMNCDTAQSIILCGFEFTNNANKDLYLLKRNTPLEGLLSEFIKVSPSLGHSLLYEGPLIYRLPPTKDEFVLLKAGKSISTSVPITDAFSFKIDGIYTVRYIGPIQYLSVEEMEIFEEQIRESQIRDAQIRIKQIRNEQIRGEQIRGEQIRDEQIRDEQIRGEQIRDEQIRGEQIRGEQIRGEQIRDEQIRDEQIRDEQIRDEQIRGEQIRGEQIRDEQIRDEQIRGEQIRGEQIRDEQIRGEQIRDEQIRNEKIRGEQIRDEQIGDEQIRELQIRMEQIRESNAHKLIEMNIDDAFNLLKPEHQEQVNSESEMAHFESCSTTTISGAPNQNDETLKAHQKLCDQIAKASGTVGNNDLYTTWFGAYSDSRSTIVKDVYQKCADGLRDNATIYYNHGIFCKPNTIAYTFKNGVKVYLCPYYFKQPTFCDGNAYTKEATLIHEWAHAFGLTDDVTYGATNCMNLASTTPYKAIDNADNYRFHYCNAY</sequence>
<dbReference type="SUPFAM" id="SSF55486">
    <property type="entry name" value="Metalloproteases ('zincins'), catalytic domain"/>
    <property type="match status" value="1"/>
</dbReference>
<keyword evidence="1" id="KW-0732">Signal</keyword>
<dbReference type="Gene3D" id="3.40.390.10">
    <property type="entry name" value="Collagenase (Catalytic Domain)"/>
    <property type="match status" value="1"/>
</dbReference>
<protein>
    <recommendedName>
        <fullName evidence="2">Lysine-specific metallo-endopeptidase domain-containing protein</fullName>
    </recommendedName>
</protein>
<dbReference type="EnsemblMetazoa" id="Aqu2.1.29044_001">
    <property type="protein sequence ID" value="Aqu2.1.29044_001"/>
    <property type="gene ID" value="Aqu2.1.29044"/>
</dbReference>
<keyword evidence="4" id="KW-1185">Reference proteome</keyword>
<dbReference type="Gene3D" id="2.60.40.2970">
    <property type="match status" value="1"/>
</dbReference>
<dbReference type="Proteomes" id="UP000007879">
    <property type="component" value="Unassembled WGS sequence"/>
</dbReference>
<dbReference type="PANTHER" id="PTHR17571">
    <property type="entry name" value="URINARY PROTEIN RUP /ACROSOMAL PROTEIN SP-10"/>
    <property type="match status" value="1"/>
</dbReference>